<keyword evidence="2" id="KW-1133">Transmembrane helix</keyword>
<dbReference type="CDD" id="cd00413">
    <property type="entry name" value="Glyco_hydrolase_16"/>
    <property type="match status" value="1"/>
</dbReference>
<keyword evidence="6" id="KW-1185">Reference proteome</keyword>
<feature type="signal peptide" evidence="3">
    <location>
        <begin position="1"/>
        <end position="24"/>
    </location>
</feature>
<dbReference type="AlphaFoldDB" id="A0A8E2E4M2"/>
<keyword evidence="2" id="KW-0472">Membrane</keyword>
<dbReference type="EMBL" id="KV745143">
    <property type="protein sequence ID" value="OCK77232.1"/>
    <property type="molecule type" value="Genomic_DNA"/>
</dbReference>
<name>A0A8E2E4M2_9PEZI</name>
<evidence type="ECO:0000313" key="6">
    <source>
        <dbReference type="Proteomes" id="UP000250266"/>
    </source>
</evidence>
<feature type="transmembrane region" description="Helical" evidence="2">
    <location>
        <begin position="349"/>
        <end position="369"/>
    </location>
</feature>
<gene>
    <name evidence="5" type="ORF">K432DRAFT_304696</name>
</gene>
<dbReference type="PANTHER" id="PTHR38121:SF2">
    <property type="entry name" value="ACYLTRANSFERASE 3 DOMAIN-CONTAINING PROTEIN"/>
    <property type="match status" value="1"/>
</dbReference>
<dbReference type="OrthoDB" id="25131at2759"/>
<feature type="transmembrane region" description="Helical" evidence="2">
    <location>
        <begin position="639"/>
        <end position="662"/>
    </location>
</feature>
<feature type="transmembrane region" description="Helical" evidence="2">
    <location>
        <begin position="753"/>
        <end position="775"/>
    </location>
</feature>
<keyword evidence="2" id="KW-0812">Transmembrane</keyword>
<feature type="transmembrane region" description="Helical" evidence="2">
    <location>
        <begin position="913"/>
        <end position="935"/>
    </location>
</feature>
<evidence type="ECO:0000256" key="2">
    <source>
        <dbReference type="SAM" id="Phobius"/>
    </source>
</evidence>
<feature type="region of interest" description="Disordered" evidence="1">
    <location>
        <begin position="376"/>
        <end position="505"/>
    </location>
</feature>
<evidence type="ECO:0000256" key="3">
    <source>
        <dbReference type="SAM" id="SignalP"/>
    </source>
</evidence>
<accession>A0A8E2E4M2</accession>
<proteinExistence type="predicted"/>
<feature type="chain" id="PRO_5034617955" evidence="3">
    <location>
        <begin position="25"/>
        <end position="1021"/>
    </location>
</feature>
<feature type="transmembrane region" description="Helical" evidence="2">
    <location>
        <begin position="548"/>
        <end position="569"/>
    </location>
</feature>
<dbReference type="InterPro" id="IPR013320">
    <property type="entry name" value="ConA-like_dom_sf"/>
</dbReference>
<feature type="transmembrane region" description="Helical" evidence="2">
    <location>
        <begin position="712"/>
        <end position="733"/>
    </location>
</feature>
<dbReference type="GO" id="GO:0004553">
    <property type="term" value="F:hydrolase activity, hydrolyzing O-glycosyl compounds"/>
    <property type="evidence" value="ECO:0007669"/>
    <property type="project" value="InterPro"/>
</dbReference>
<feature type="domain" description="GH16" evidence="4">
    <location>
        <begin position="98"/>
        <end position="275"/>
    </location>
</feature>
<dbReference type="Gene3D" id="2.60.120.200">
    <property type="match status" value="1"/>
</dbReference>
<evidence type="ECO:0000313" key="5">
    <source>
        <dbReference type="EMBL" id="OCK77232.1"/>
    </source>
</evidence>
<dbReference type="PANTHER" id="PTHR38121">
    <property type="entry name" value="GH16 DOMAIN-CONTAINING PROTEIN"/>
    <property type="match status" value="1"/>
</dbReference>
<feature type="compositionally biased region" description="Basic and acidic residues" evidence="1">
    <location>
        <begin position="414"/>
        <end position="432"/>
    </location>
</feature>
<dbReference type="Proteomes" id="UP000250266">
    <property type="component" value="Unassembled WGS sequence"/>
</dbReference>
<organism evidence="5 6">
    <name type="scientific">Lepidopterella palustris CBS 459.81</name>
    <dbReference type="NCBI Taxonomy" id="1314670"/>
    <lineage>
        <taxon>Eukaryota</taxon>
        <taxon>Fungi</taxon>
        <taxon>Dikarya</taxon>
        <taxon>Ascomycota</taxon>
        <taxon>Pezizomycotina</taxon>
        <taxon>Dothideomycetes</taxon>
        <taxon>Pleosporomycetidae</taxon>
        <taxon>Mytilinidiales</taxon>
        <taxon>Argynnaceae</taxon>
        <taxon>Lepidopterella</taxon>
    </lineage>
</organism>
<feature type="transmembrane region" description="Helical" evidence="2">
    <location>
        <begin position="787"/>
        <end position="808"/>
    </location>
</feature>
<feature type="region of interest" description="Disordered" evidence="1">
    <location>
        <begin position="977"/>
        <end position="1021"/>
    </location>
</feature>
<feature type="transmembrane region" description="Helical" evidence="2">
    <location>
        <begin position="589"/>
        <end position="616"/>
    </location>
</feature>
<dbReference type="InterPro" id="IPR000757">
    <property type="entry name" value="Beta-glucanase-like"/>
</dbReference>
<sequence length="1021" mass="113940">MLLFSAYSLLTLQFLFFAQSSVLADITGGDGTNCSCGFYDALTKELFTDSIIVYFNESTELPLADFHAESYQNNYEKDWNAVYRQGADPANLQLNASHKSLDLYIKPSTEHHEVVGAAIRTLRQDIQYGSFRSLMRSPPKNSGGSAMSMMLQYNESQVTELSLMSTDKAAEAWVGTFVHDEFTTRNLGVNYSVLTNVSSANRNYTVLANTAANGSLNPWEFTEYRIDWTKDAINFYVGGNCTRTVLRKDDDSIQSVPAPVYFKHWSTGNKYSMEGPPKNRTLASVRWIRMFFNSSLTTENQKTDFVTHCQISDACSMDDITLRGSSPQPEKATLKWKQADPRSARRMPALWISAICIAFSSLLLLHAFIRRAPWKRQAKPSGHGNGIAPTGNAVSEVAASEEASKSCKRASSHYSEHRHSLSLDPGHNHNADDDLAIEAIPPPYSGEATPVNGGHSSRAGSVRWDSRGTTPRGPTPYSSNFNTTVEDVPLTKGPQGQTVEENEKSKKVSEKVVEVQILDGDNKIPLTTVTESEMPAPRMAPRQPRERIDYLAGLVAICSVIVTVMHFGLSYVPAIVIPGAPTHHRSEYWVQQIISPFILNQMWLGVFFTTSTRFLVQKYFKDGNLKHIAQGAVRRTPRLMIPVASVALLEYFLINVGVTHYLEYAPSISWSTWPYVTQFPSVGIFISEVLELIYLIPNAVPQITFNYCTGVLWTIAVQLQGSWLVLLGAVVVYEIKTPWKRMCYYAFCVVNHWYAQSWGCYLWIGVVLTDLDVTYKYRPWLYARPYVYYPLIFTFWLIVATGFAANVLPNWTSYNFATYENNIHPDLITGEPIARTDNAGYPPYFVPRLNGLLFAAGMQCIVELSPAVQWFLSRKPFLLVFPHIFTIYLLHGLIFWSWGSWLLVLLASHGFGYGVNIAIVGVTSYTILFMSLPVVTPVIEALGKDITALVWQSATEVPPPRRPTLFPFPNDMLANREEGAAGGTDSGRTVGNSGTNSVTDSGSNSLYKGLEKNSSTSRFSV</sequence>
<keyword evidence="3" id="KW-0732">Signal</keyword>
<feature type="compositionally biased region" description="Polar residues" evidence="1">
    <location>
        <begin position="476"/>
        <end position="485"/>
    </location>
</feature>
<dbReference type="Pfam" id="PF00722">
    <property type="entry name" value="Glyco_hydro_16"/>
    <property type="match status" value="1"/>
</dbReference>
<protein>
    <submittedName>
        <fullName evidence="5">Glycoside hydrolase family 16 protein</fullName>
    </submittedName>
</protein>
<feature type="compositionally biased region" description="Polar residues" evidence="1">
    <location>
        <begin position="986"/>
        <end position="1021"/>
    </location>
</feature>
<dbReference type="SUPFAM" id="SSF49899">
    <property type="entry name" value="Concanavalin A-like lectins/glucanases"/>
    <property type="match status" value="1"/>
</dbReference>
<evidence type="ECO:0000256" key="1">
    <source>
        <dbReference type="SAM" id="MobiDB-lite"/>
    </source>
</evidence>
<reference evidence="5 6" key="1">
    <citation type="journal article" date="2016" name="Nat. Commun.">
        <title>Ectomycorrhizal ecology is imprinted in the genome of the dominant symbiotic fungus Cenococcum geophilum.</title>
        <authorList>
            <consortium name="DOE Joint Genome Institute"/>
            <person name="Peter M."/>
            <person name="Kohler A."/>
            <person name="Ohm R.A."/>
            <person name="Kuo A."/>
            <person name="Krutzmann J."/>
            <person name="Morin E."/>
            <person name="Arend M."/>
            <person name="Barry K.W."/>
            <person name="Binder M."/>
            <person name="Choi C."/>
            <person name="Clum A."/>
            <person name="Copeland A."/>
            <person name="Grisel N."/>
            <person name="Haridas S."/>
            <person name="Kipfer T."/>
            <person name="LaButti K."/>
            <person name="Lindquist E."/>
            <person name="Lipzen A."/>
            <person name="Maire R."/>
            <person name="Meier B."/>
            <person name="Mihaltcheva S."/>
            <person name="Molinier V."/>
            <person name="Murat C."/>
            <person name="Poggeler S."/>
            <person name="Quandt C.A."/>
            <person name="Sperisen C."/>
            <person name="Tritt A."/>
            <person name="Tisserant E."/>
            <person name="Crous P.W."/>
            <person name="Henrissat B."/>
            <person name="Nehls U."/>
            <person name="Egli S."/>
            <person name="Spatafora J.W."/>
            <person name="Grigoriev I.V."/>
            <person name="Martin F.M."/>
        </authorList>
    </citation>
    <scope>NUCLEOTIDE SEQUENCE [LARGE SCALE GENOMIC DNA]</scope>
    <source>
        <strain evidence="5 6">CBS 459.81</strain>
    </source>
</reference>
<dbReference type="GO" id="GO:0005975">
    <property type="term" value="P:carbohydrate metabolic process"/>
    <property type="evidence" value="ECO:0007669"/>
    <property type="project" value="InterPro"/>
</dbReference>
<feature type="transmembrane region" description="Helical" evidence="2">
    <location>
        <begin position="884"/>
        <end position="907"/>
    </location>
</feature>
<evidence type="ECO:0000259" key="4">
    <source>
        <dbReference type="Pfam" id="PF00722"/>
    </source>
</evidence>
<keyword evidence="5" id="KW-0378">Hydrolase</keyword>